<dbReference type="Pfam" id="PF02801">
    <property type="entry name" value="Ketoacyl-synt_C"/>
    <property type="match status" value="1"/>
</dbReference>
<dbReference type="EMBL" id="JACHGN010000028">
    <property type="protein sequence ID" value="MBB5139210.1"/>
    <property type="molecule type" value="Genomic_DNA"/>
</dbReference>
<keyword evidence="10" id="KW-1185">Reference proteome</keyword>
<dbReference type="SUPFAM" id="SSF51735">
    <property type="entry name" value="NAD(P)-binding Rossmann-fold domains"/>
    <property type="match status" value="2"/>
</dbReference>
<dbReference type="Pfam" id="PF00698">
    <property type="entry name" value="Acyl_transf_1"/>
    <property type="match status" value="1"/>
</dbReference>
<feature type="region of interest" description="N-terminal hotdog fold" evidence="4">
    <location>
        <begin position="1813"/>
        <end position="1942"/>
    </location>
</feature>
<feature type="active site" description="Proton acceptor; for dehydratase activity" evidence="4">
    <location>
        <position position="1845"/>
    </location>
</feature>
<dbReference type="SMART" id="SM00822">
    <property type="entry name" value="PKS_KR"/>
    <property type="match status" value="1"/>
</dbReference>
<evidence type="ECO:0000259" key="6">
    <source>
        <dbReference type="PROSITE" id="PS50075"/>
    </source>
</evidence>
<dbReference type="PROSITE" id="PS00606">
    <property type="entry name" value="KS3_1"/>
    <property type="match status" value="1"/>
</dbReference>
<dbReference type="PANTHER" id="PTHR43074">
    <property type="entry name" value="OMEGA-3 POLYUNSATURATED FATTY ACID SYNTHASE PFAB-RELATED"/>
    <property type="match status" value="1"/>
</dbReference>
<evidence type="ECO:0000313" key="10">
    <source>
        <dbReference type="Proteomes" id="UP000578449"/>
    </source>
</evidence>
<feature type="domain" description="Ketosynthase family 3 (KS3)" evidence="7">
    <location>
        <begin position="14"/>
        <end position="471"/>
    </location>
</feature>
<feature type="region of interest" description="C-terminal hotdog fold" evidence="4">
    <location>
        <begin position="1955"/>
        <end position="2099"/>
    </location>
</feature>
<protein>
    <submittedName>
        <fullName evidence="9">Acyl transferase domain-containing protein/NAD(P)-dependent dehydrogenase (Short-subunit alcohol dehydrogenase family)/acyl carrier protein</fullName>
    </submittedName>
</protein>
<dbReference type="Gene3D" id="3.10.129.110">
    <property type="entry name" value="Polyketide synthase dehydratase"/>
    <property type="match status" value="1"/>
</dbReference>
<dbReference type="CDD" id="cd00833">
    <property type="entry name" value="PKS"/>
    <property type="match status" value="1"/>
</dbReference>
<dbReference type="Pfam" id="PF08659">
    <property type="entry name" value="KR"/>
    <property type="match status" value="1"/>
</dbReference>
<dbReference type="Gene3D" id="1.10.1200.10">
    <property type="entry name" value="ACP-like"/>
    <property type="match status" value="2"/>
</dbReference>
<dbReference type="Pfam" id="PF00550">
    <property type="entry name" value="PP-binding"/>
    <property type="match status" value="2"/>
</dbReference>
<dbReference type="InterPro" id="IPR016036">
    <property type="entry name" value="Malonyl_transacylase_ACP-bd"/>
</dbReference>
<dbReference type="InterPro" id="IPR016035">
    <property type="entry name" value="Acyl_Trfase/lysoPLipase"/>
</dbReference>
<reference evidence="9 10" key="1">
    <citation type="submission" date="2020-08" db="EMBL/GenBank/DDBJ databases">
        <title>Genomic Encyclopedia of Type Strains, Phase IV (KMG-IV): sequencing the most valuable type-strain genomes for metagenomic binning, comparative biology and taxonomic classification.</title>
        <authorList>
            <person name="Goeker M."/>
        </authorList>
    </citation>
    <scope>NUCLEOTIDE SEQUENCE [LARGE SCALE GENOMIC DNA]</scope>
    <source>
        <strain evidence="9 10">DSM 45615</strain>
    </source>
</reference>
<dbReference type="SMART" id="SM00827">
    <property type="entry name" value="PKS_AT"/>
    <property type="match status" value="1"/>
</dbReference>
<evidence type="ECO:0000256" key="5">
    <source>
        <dbReference type="SAM" id="MobiDB-lite"/>
    </source>
</evidence>
<keyword evidence="1" id="KW-0596">Phosphopantetheine</keyword>
<feature type="compositionally biased region" description="Polar residues" evidence="5">
    <location>
        <begin position="1125"/>
        <end position="1134"/>
    </location>
</feature>
<dbReference type="SUPFAM" id="SSF55048">
    <property type="entry name" value="Probable ACP-binding domain of malonyl-CoA ACP transacylase"/>
    <property type="match status" value="1"/>
</dbReference>
<sequence>MDQDYQGGHDVAARNPIAIVGVAGLFPMARTYRDFWQNVVDAADCIEDVPASRWRIEDYYDPDPGAPDKTYCTRGGFVPDVEFSPLEWGLPPNQLEVTTVVQMLSLMVARDLLADAGATGSSWYDPARTGVVLGVAGPTTLAHPLAARLSTPVLKAVVRSCGLSEQDAEEIAARYVEAFPPWEENSFPGLLGNVIAGRVANRLDLGGMNMTVDAACASSLSAVHIAVNELISGRADMMITGGCDTENSIFGYMCFSKTQALSRSGRIRPFDDDADGTLVGEGIGMLALKRLADAERDGDRVYAVIRGIGASSDGRYKSIYAPRAEGQALALRRAYQDAGVSPASIGLFEAHATGTRVGDRTELTALDELLREATSEKRFAAIGSVKSQIGHTKGAAGAAGLIKLALSLYHKTLPPTINVERPNTTVDFANAGFYINATTRPWIADPRRPVRRAAASAMGFGGTNFHVVVEEASADRAAIRTHHRTAKAYVWHAPDPEALLGLLRSGAEPASGPIPQDHARIGFAAAGDEDALLAVAIERLAADRESPAWSHPAGVHYRRRAVAGLKVGALFAGQGSQYVDMGLTTVLNNPLVGTAFDEANAAFAGAERTLAEVVYPPASFDGETRADRESVLRRTEYAQPGIGALSAGQYRFLTALGLECAAFLGHSFGELTALWAAGSLGDDAFFALARARGQAMESPPGEVDAGTMLAVEAGPEAVAELLRDHPEVSICNHNAPDQVVVGGATLAVVEVAATCKRRGIEARPLPVAAAFHTERVGHAVAAFREALAEVDVRAPRAPVFANTAGAAYGDDIEANRDTLAEQLRRPVEFVAGLRAMRDAGCNVLVEFGPRQTLSRLAARTLGEDPEAGGVLAIPCDLGPKVDGDLALRRAAVRLAVAGAPVSDINRFDAPPLPETPATGMTVTLNGRDYVPPARQAAAEAALDGSYQVHTTAPAAAPVPYAPPAAAPVPYAPPAPAPEPSTPFGDIAARHLDLHTRYVEGQLRVADGLVDALRRGDGTTPQAAIEAITGQSLAIGDAHVRVNQILASLAELELTGRATGTDPTATLTLPGTPVGLDTPPGAIGTGNGAPAGAIGAADANGAGAQGALGTLPPIAAPPTTPADTPSVTSSGPNPQEVSAALLSIVAEKTGYPADLVDVSMDLEADLGVDSIKRVQILGALRDAFPGLPVVAPEQLGELHTLTDVVAFVTAEEAAEGTAPASASSGPNPDEVSAALLSIVAEKTGYPADLVDVSMDLEADLGVDSIKRVQILGALRDAFPGLPVVAPEQLGELHTLADVIAFVTGGTGAPVETREVSGSRIGRARLELVPLPDVDELRDAYAAEPVAFVAGPDPDGYADALEGAGWRVVRAGADLAAWGAEEGAPAPLPERIDLCLAVLPSGGDWDANVRTLAGVLFLAQRTAPVLAATAGRHGARAAFVTVTRLDGALGHRGDADPADALLGGVAGLVKTLRHEEPAIFARALDLAPALPDAAARLLAELADADAGTAEVGVDADGRRRTTAFAAQEDEAETEAGSPDIADDDVIVVTGGARGVTAACVRALAAASGRGEFLLLGRTEAGEPPAWAAGLPQDELKARLIEHMRAETAEITPREVDRRFRELLARREIAETLEAVAATGARARYIPVDVTDPAAVRAALAEHAPRVTGVVHGAGALADARLADKTPAAVRTVLGPKLDGLRAVLDALDAGERLRHLVLFASVAGVYGNAGQADYAMANQALGRLAASWKRNVPASRVTAIDWGAWDGGMVTPELREVFRARGVALLPQETGAAMFAAQFGPSRRDDVEVLAGPAEALAGAPAVRPSPALAARRDLSGLGEEPVIDAHRIGEHPVLPASAALGWLAGTLERANPGLRVVEVRRFDVQSGVVVDGEQERRPYWVTAEPGALDADGRLVIDAAIVSGLDGARRSHYRGTFALAAGTAPAPSPLRLPPTGQGPENGLRAYADADLFHGPVLQGVRRLLEREPRRLVAECRIADEPLARGAYAAALHSPVLADVVLQAAAVLGVWFLDAGCLPLAVARWEYFAPLPADAPYVTVVENLRETPMTVTVDVTVCAEDGSVLQRLTGVTVVATPDMRAKFAQAVRDREAGAVSMEAAR</sequence>
<dbReference type="Pfam" id="PF00109">
    <property type="entry name" value="ketoacyl-synt"/>
    <property type="match status" value="1"/>
</dbReference>
<dbReference type="PANTHER" id="PTHR43074:SF1">
    <property type="entry name" value="BETA-KETOACYL SYNTHASE FAMILY PROTEIN-RELATED"/>
    <property type="match status" value="1"/>
</dbReference>
<dbReference type="SUPFAM" id="SSF52151">
    <property type="entry name" value="FabD/lysophospholipase-like"/>
    <property type="match status" value="1"/>
</dbReference>
<evidence type="ECO:0000256" key="4">
    <source>
        <dbReference type="PROSITE-ProRule" id="PRU01363"/>
    </source>
</evidence>
<dbReference type="InterPro" id="IPR057326">
    <property type="entry name" value="KR_dom"/>
</dbReference>
<proteinExistence type="predicted"/>
<accession>A0A840PND5</accession>
<dbReference type="GO" id="GO:0006633">
    <property type="term" value="P:fatty acid biosynthetic process"/>
    <property type="evidence" value="ECO:0007669"/>
    <property type="project" value="InterPro"/>
</dbReference>
<dbReference type="PROSITE" id="PS52019">
    <property type="entry name" value="PKS_MFAS_DH"/>
    <property type="match status" value="1"/>
</dbReference>
<dbReference type="InterPro" id="IPR009081">
    <property type="entry name" value="PP-bd_ACP"/>
</dbReference>
<feature type="active site" description="Proton donor; for dehydratase activity" evidence="4">
    <location>
        <position position="2016"/>
    </location>
</feature>
<dbReference type="InterPro" id="IPR036736">
    <property type="entry name" value="ACP-like_sf"/>
</dbReference>
<dbReference type="InterPro" id="IPR014031">
    <property type="entry name" value="Ketoacyl_synth_C"/>
</dbReference>
<dbReference type="SMART" id="SM00825">
    <property type="entry name" value="PKS_KS"/>
    <property type="match status" value="1"/>
</dbReference>
<keyword evidence="3 9" id="KW-0808">Transferase</keyword>
<evidence type="ECO:0000256" key="3">
    <source>
        <dbReference type="ARBA" id="ARBA00022679"/>
    </source>
</evidence>
<organism evidence="9 10">
    <name type="scientific">Thermocatellispora tengchongensis</name>
    <dbReference type="NCBI Taxonomy" id="1073253"/>
    <lineage>
        <taxon>Bacteria</taxon>
        <taxon>Bacillati</taxon>
        <taxon>Actinomycetota</taxon>
        <taxon>Actinomycetes</taxon>
        <taxon>Streptosporangiales</taxon>
        <taxon>Streptosporangiaceae</taxon>
        <taxon>Thermocatellispora</taxon>
    </lineage>
</organism>
<comment type="caution">
    <text evidence="9">The sequence shown here is derived from an EMBL/GenBank/DDBJ whole genome shotgun (WGS) entry which is preliminary data.</text>
</comment>
<dbReference type="InterPro" id="IPR016039">
    <property type="entry name" value="Thiolase-like"/>
</dbReference>
<name>A0A840PND5_9ACTN</name>
<dbReference type="InterPro" id="IPR049900">
    <property type="entry name" value="PKS_mFAS_DH"/>
</dbReference>
<feature type="domain" description="Carrier" evidence="6">
    <location>
        <begin position="1225"/>
        <end position="1305"/>
    </location>
</feature>
<dbReference type="Pfam" id="PF14765">
    <property type="entry name" value="PS-DH"/>
    <property type="match status" value="1"/>
</dbReference>
<dbReference type="InterPro" id="IPR052568">
    <property type="entry name" value="PKS-FAS_Synthase"/>
</dbReference>
<dbReference type="InterPro" id="IPR020841">
    <property type="entry name" value="PKS_Beta-ketoAc_synthase_dom"/>
</dbReference>
<dbReference type="Gene3D" id="3.40.47.10">
    <property type="match status" value="1"/>
</dbReference>
<evidence type="ECO:0000313" key="9">
    <source>
        <dbReference type="EMBL" id="MBB5139210.1"/>
    </source>
</evidence>
<dbReference type="InterPro" id="IPR014030">
    <property type="entry name" value="Ketoacyl_synth_N"/>
</dbReference>
<evidence type="ECO:0000256" key="1">
    <source>
        <dbReference type="ARBA" id="ARBA00022450"/>
    </source>
</evidence>
<feature type="domain" description="Carrier" evidence="6">
    <location>
        <begin position="1134"/>
        <end position="1211"/>
    </location>
</feature>
<dbReference type="Gene3D" id="3.40.366.10">
    <property type="entry name" value="Malonyl-Coenzyme A Acyl Carrier Protein, domain 2"/>
    <property type="match status" value="1"/>
</dbReference>
<dbReference type="SUPFAM" id="SSF47336">
    <property type="entry name" value="ACP-like"/>
    <property type="match status" value="2"/>
</dbReference>
<dbReference type="InterPro" id="IPR036291">
    <property type="entry name" value="NAD(P)-bd_dom_sf"/>
</dbReference>
<evidence type="ECO:0000256" key="2">
    <source>
        <dbReference type="ARBA" id="ARBA00022553"/>
    </source>
</evidence>
<dbReference type="GO" id="GO:0004315">
    <property type="term" value="F:3-oxoacyl-[acyl-carrier-protein] synthase activity"/>
    <property type="evidence" value="ECO:0007669"/>
    <property type="project" value="InterPro"/>
</dbReference>
<evidence type="ECO:0000259" key="8">
    <source>
        <dbReference type="PROSITE" id="PS52019"/>
    </source>
</evidence>
<dbReference type="InterPro" id="IPR049551">
    <property type="entry name" value="PKS_DH_C"/>
</dbReference>
<dbReference type="PROSITE" id="PS50075">
    <property type="entry name" value="CARRIER"/>
    <property type="match status" value="2"/>
</dbReference>
<dbReference type="InterPro" id="IPR042104">
    <property type="entry name" value="PKS_dehydratase_sf"/>
</dbReference>
<dbReference type="RefSeq" id="WP_221337523.1">
    <property type="nucleotide sequence ID" value="NZ_BAABIX010000026.1"/>
</dbReference>
<dbReference type="Gene3D" id="3.40.50.720">
    <property type="entry name" value="NAD(P)-binding Rossmann-like Domain"/>
    <property type="match status" value="1"/>
</dbReference>
<evidence type="ECO:0000259" key="7">
    <source>
        <dbReference type="PROSITE" id="PS52004"/>
    </source>
</evidence>
<feature type="region of interest" description="Disordered" evidence="5">
    <location>
        <begin position="1107"/>
        <end position="1134"/>
    </location>
</feature>
<gene>
    <name evidence="9" type="ORF">HNP84_008973</name>
</gene>
<dbReference type="InterPro" id="IPR018201">
    <property type="entry name" value="Ketoacyl_synth_AS"/>
</dbReference>
<dbReference type="InterPro" id="IPR013968">
    <property type="entry name" value="PKS_KR"/>
</dbReference>
<dbReference type="Proteomes" id="UP000578449">
    <property type="component" value="Unassembled WGS sequence"/>
</dbReference>
<dbReference type="InterPro" id="IPR001227">
    <property type="entry name" value="Ac_transferase_dom_sf"/>
</dbReference>
<keyword evidence="2" id="KW-0597">Phosphoprotein</keyword>
<feature type="domain" description="PKS/mFAS DH" evidence="8">
    <location>
        <begin position="1813"/>
        <end position="2099"/>
    </location>
</feature>
<dbReference type="Gene3D" id="3.30.70.250">
    <property type="entry name" value="Malonyl-CoA ACP transacylase, ACP-binding"/>
    <property type="match status" value="1"/>
</dbReference>
<dbReference type="PROSITE" id="PS52004">
    <property type="entry name" value="KS3_2"/>
    <property type="match status" value="1"/>
</dbReference>
<dbReference type="InterPro" id="IPR014043">
    <property type="entry name" value="Acyl_transferase_dom"/>
</dbReference>
<dbReference type="SUPFAM" id="SSF53901">
    <property type="entry name" value="Thiolase-like"/>
    <property type="match status" value="1"/>
</dbReference>